<dbReference type="Pfam" id="PF05794">
    <property type="entry name" value="Tcp11"/>
    <property type="match status" value="1"/>
</dbReference>
<accession>A0A9P6C515</accession>
<dbReference type="Proteomes" id="UP000807342">
    <property type="component" value="Unassembled WGS sequence"/>
</dbReference>
<evidence type="ECO:0000313" key="3">
    <source>
        <dbReference type="Proteomes" id="UP000807342"/>
    </source>
</evidence>
<keyword evidence="3" id="KW-1185">Reference proteome</keyword>
<comment type="similarity">
    <text evidence="1">Belongs to the TCP11 family.</text>
</comment>
<evidence type="ECO:0000313" key="2">
    <source>
        <dbReference type="EMBL" id="KAF9451927.1"/>
    </source>
</evidence>
<proteinExistence type="inferred from homology"/>
<organism evidence="2 3">
    <name type="scientific">Macrolepiota fuliginosa MF-IS2</name>
    <dbReference type="NCBI Taxonomy" id="1400762"/>
    <lineage>
        <taxon>Eukaryota</taxon>
        <taxon>Fungi</taxon>
        <taxon>Dikarya</taxon>
        <taxon>Basidiomycota</taxon>
        <taxon>Agaricomycotina</taxon>
        <taxon>Agaricomycetes</taxon>
        <taxon>Agaricomycetidae</taxon>
        <taxon>Agaricales</taxon>
        <taxon>Agaricineae</taxon>
        <taxon>Agaricaceae</taxon>
        <taxon>Macrolepiota</taxon>
    </lineage>
</organism>
<comment type="caution">
    <text evidence="2">The sequence shown here is derived from an EMBL/GenBank/DDBJ whole genome shotgun (WGS) entry which is preliminary data.</text>
</comment>
<evidence type="ECO:0000256" key="1">
    <source>
        <dbReference type="ARBA" id="ARBA00010954"/>
    </source>
</evidence>
<dbReference type="AlphaFoldDB" id="A0A9P6C515"/>
<name>A0A9P6C515_9AGAR</name>
<reference evidence="2" key="1">
    <citation type="submission" date="2020-11" db="EMBL/GenBank/DDBJ databases">
        <authorList>
            <consortium name="DOE Joint Genome Institute"/>
            <person name="Ahrendt S."/>
            <person name="Riley R."/>
            <person name="Andreopoulos W."/>
            <person name="Labutti K."/>
            <person name="Pangilinan J."/>
            <person name="Ruiz-Duenas F.J."/>
            <person name="Barrasa J.M."/>
            <person name="Sanchez-Garcia M."/>
            <person name="Camarero S."/>
            <person name="Miyauchi S."/>
            <person name="Serrano A."/>
            <person name="Linde D."/>
            <person name="Babiker R."/>
            <person name="Drula E."/>
            <person name="Ayuso-Fernandez I."/>
            <person name="Pacheco R."/>
            <person name="Padilla G."/>
            <person name="Ferreira P."/>
            <person name="Barriuso J."/>
            <person name="Kellner H."/>
            <person name="Castanera R."/>
            <person name="Alfaro M."/>
            <person name="Ramirez L."/>
            <person name="Pisabarro A.G."/>
            <person name="Kuo A."/>
            <person name="Tritt A."/>
            <person name="Lipzen A."/>
            <person name="He G."/>
            <person name="Yan M."/>
            <person name="Ng V."/>
            <person name="Cullen D."/>
            <person name="Martin F."/>
            <person name="Rosso M.-N."/>
            <person name="Henrissat B."/>
            <person name="Hibbett D."/>
            <person name="Martinez A.T."/>
            <person name="Grigoriev I.V."/>
        </authorList>
    </citation>
    <scope>NUCLEOTIDE SEQUENCE</scope>
    <source>
        <strain evidence="2">MF-IS2</strain>
    </source>
</reference>
<sequence length="502" mass="55904">MQGEMLNDGSLRLCTLHFGTRYGHELRCFCFSLTSFVQTAEKLSSPEPSEQNIHIKRLLDDTREAISPLLPPGHHLLRLLSFPPAPSSAPLYSFVSTLKDVLMTLRQRCAPIRDSEIDAELQKLDSPPPKELALPQAHMAEHPLQGGGAASGLAMARFTTQSLRAILTIIDHMRSDFHGFLLGSMTEEQLQGLVIREAKLRERGLVTNLWSLGTDRRGEEIIREQWRRWCQGVEDVDNVSQEDRWKVRLVKVLAMPTPISCIPPKNLTTINVPSPNQNELPPQFFLSAPSLHRLQDYLQAIVIAATLRSLTRLPPPSPLLPTTSIQASAQGFTERIWTLLQTELDTSVTDSSLKLVNLADEVIRARRLVVDSLDPSEELRLREAVKRTLQPNDPVFLLLQKRLMGALLEAIVTNELQNRGIQVPDKLKAGRGHPDQYAGKRLKLIVDDGDLAGPRASSPKITGLAHPIKGLDDRVLSGAIDEAFMRLVGIMGWVESVWGDLV</sequence>
<dbReference type="InterPro" id="IPR008862">
    <property type="entry name" value="Tcp11"/>
</dbReference>
<dbReference type="EMBL" id="MU151077">
    <property type="protein sequence ID" value="KAF9451927.1"/>
    <property type="molecule type" value="Genomic_DNA"/>
</dbReference>
<protein>
    <submittedName>
        <fullName evidence="2">Uncharacterized protein</fullName>
    </submittedName>
</protein>
<dbReference type="OrthoDB" id="276323at2759"/>
<gene>
    <name evidence="2" type="ORF">P691DRAFT_806019</name>
</gene>